<comment type="caution">
    <text evidence="1">The sequence shown here is derived from an EMBL/GenBank/DDBJ whole genome shotgun (WGS) entry which is preliminary data.</text>
</comment>
<organism evidence="1 2">
    <name type="scientific">Lelliottia amnigena</name>
    <name type="common">Enterobacter amnigenus</name>
    <dbReference type="NCBI Taxonomy" id="61646"/>
    <lineage>
        <taxon>Bacteria</taxon>
        <taxon>Pseudomonadati</taxon>
        <taxon>Pseudomonadota</taxon>
        <taxon>Gammaproteobacteria</taxon>
        <taxon>Enterobacterales</taxon>
        <taxon>Enterobacteriaceae</taxon>
        <taxon>Lelliottia</taxon>
    </lineage>
</organism>
<evidence type="ECO:0000313" key="1">
    <source>
        <dbReference type="EMBL" id="MBL5935852.1"/>
    </source>
</evidence>
<dbReference type="Pfam" id="PF11692">
    <property type="entry name" value="DUF3289"/>
    <property type="match status" value="1"/>
</dbReference>
<gene>
    <name evidence="1" type="ORF">I7V27_15545</name>
</gene>
<dbReference type="AlphaFoldDB" id="A0AAP2F338"/>
<dbReference type="NCBIfam" id="TIGR03034">
    <property type="entry name" value="YPO3983 family protein"/>
    <property type="match status" value="1"/>
</dbReference>
<accession>A0AAP2F338</accession>
<reference evidence="1" key="1">
    <citation type="submission" date="2020-12" db="EMBL/GenBank/DDBJ databases">
        <title>Draft genome sequence of Enterobacter spp., Lelliottia spp. and Serratia spp. isolated from drinking water reservoirs and lakes.</title>
        <authorList>
            <person name="Reitter C."/>
            <person name="Neuhaus K."/>
            <person name="Huegler M."/>
        </authorList>
    </citation>
    <scope>NUCLEOTIDE SEQUENCE</scope>
    <source>
        <strain evidence="1">TZW15</strain>
    </source>
</reference>
<dbReference type="RefSeq" id="WP_202666085.1">
    <property type="nucleotide sequence ID" value="NZ_JAENMR010000008.1"/>
</dbReference>
<dbReference type="Proteomes" id="UP000653275">
    <property type="component" value="Unassembled WGS sequence"/>
</dbReference>
<name>A0AAP2F338_LELAM</name>
<sequence>MSALLFPSVIFKTTKRMNDYSASDMCCGDLNESQLKTTYHLSDVSAKVNPYTLTKTDFPSGMYSLAAPSSINTTKISKAECANLLFDEFKSLSRSFSFYGPYKNIMAKMIDHMQHGNGSPFTSLYLNAALNAQVLGDKSKNSSLLRIIDCLAERIDWEKKCLLTTDKERLYQIILNCRLPKFDNFKDNFNGMGITVHDTWATEISLQSLKIETNKFKAVIRYRIQDHFGLDYVDISKSKFNQFRLFRIWFVLQHFNQFAFRPFMTNMETRVEISGVRNENQK</sequence>
<protein>
    <submittedName>
        <fullName evidence="1">DUF3289 family protein</fullName>
    </submittedName>
</protein>
<proteinExistence type="predicted"/>
<dbReference type="EMBL" id="JAENMS010000008">
    <property type="protein sequence ID" value="MBL5935852.1"/>
    <property type="molecule type" value="Genomic_DNA"/>
</dbReference>
<evidence type="ECO:0000313" key="2">
    <source>
        <dbReference type="Proteomes" id="UP000653275"/>
    </source>
</evidence>
<dbReference type="InterPro" id="IPR017483">
    <property type="entry name" value="CHP03034"/>
</dbReference>